<dbReference type="Proteomes" id="UP001152320">
    <property type="component" value="Chromosome 12"/>
</dbReference>
<name>A0A9Q1BTC4_HOLLE</name>
<gene>
    <name evidence="1" type="ORF">HOLleu_25928</name>
</gene>
<dbReference type="EMBL" id="JAIZAY010000012">
    <property type="protein sequence ID" value="KAJ8032410.1"/>
    <property type="molecule type" value="Genomic_DNA"/>
</dbReference>
<protein>
    <submittedName>
        <fullName evidence="1">Uncharacterized protein</fullName>
    </submittedName>
</protein>
<reference evidence="1" key="1">
    <citation type="submission" date="2021-10" db="EMBL/GenBank/DDBJ databases">
        <title>Tropical sea cucumber genome reveals ecological adaptation and Cuvierian tubules defense mechanism.</title>
        <authorList>
            <person name="Chen T."/>
        </authorList>
    </citation>
    <scope>NUCLEOTIDE SEQUENCE</scope>
    <source>
        <strain evidence="1">Nanhai2018</strain>
        <tissue evidence="1">Muscle</tissue>
    </source>
</reference>
<dbReference type="OrthoDB" id="6591873at2759"/>
<sequence length="98" mass="11714">MLKVSYKDRMSNEEVLNRVKAKKKLLSELKNRQLQYMGHILRSNGLQKQLIEGKVGSRRLRGRPTNTWWAHIWKWTGKSLYDLARRAEDRTNWRTMAS</sequence>
<evidence type="ECO:0000313" key="2">
    <source>
        <dbReference type="Proteomes" id="UP001152320"/>
    </source>
</evidence>
<proteinExistence type="predicted"/>
<comment type="caution">
    <text evidence="1">The sequence shown here is derived from an EMBL/GenBank/DDBJ whole genome shotgun (WGS) entry which is preliminary data.</text>
</comment>
<dbReference type="AlphaFoldDB" id="A0A9Q1BTC4"/>
<keyword evidence="2" id="KW-1185">Reference proteome</keyword>
<accession>A0A9Q1BTC4</accession>
<evidence type="ECO:0000313" key="1">
    <source>
        <dbReference type="EMBL" id="KAJ8032410.1"/>
    </source>
</evidence>
<organism evidence="1 2">
    <name type="scientific">Holothuria leucospilota</name>
    <name type="common">Black long sea cucumber</name>
    <name type="synonym">Mertensiothuria leucospilota</name>
    <dbReference type="NCBI Taxonomy" id="206669"/>
    <lineage>
        <taxon>Eukaryota</taxon>
        <taxon>Metazoa</taxon>
        <taxon>Echinodermata</taxon>
        <taxon>Eleutherozoa</taxon>
        <taxon>Echinozoa</taxon>
        <taxon>Holothuroidea</taxon>
        <taxon>Aspidochirotacea</taxon>
        <taxon>Aspidochirotida</taxon>
        <taxon>Holothuriidae</taxon>
        <taxon>Holothuria</taxon>
    </lineage>
</organism>